<dbReference type="Proteomes" id="UP000182409">
    <property type="component" value="Unassembled WGS sequence"/>
</dbReference>
<evidence type="ECO:0000313" key="3">
    <source>
        <dbReference type="Proteomes" id="UP000182409"/>
    </source>
</evidence>
<name>A0A1H4Q608_9BACT</name>
<evidence type="ECO:0000256" key="1">
    <source>
        <dbReference type="SAM" id="SignalP"/>
    </source>
</evidence>
<evidence type="ECO:0008006" key="4">
    <source>
        <dbReference type="Google" id="ProtNLM"/>
    </source>
</evidence>
<reference evidence="2 3" key="1">
    <citation type="submission" date="2016-10" db="EMBL/GenBank/DDBJ databases">
        <authorList>
            <person name="de Groot N.N."/>
        </authorList>
    </citation>
    <scope>NUCLEOTIDE SEQUENCE [LARGE SCALE GENOMIC DNA]</scope>
    <source>
        <strain evidence="2 3">AB35.6</strain>
    </source>
</reference>
<dbReference type="RefSeq" id="WP_074654578.1">
    <property type="nucleotide sequence ID" value="NZ_FNSD01000001.1"/>
</dbReference>
<evidence type="ECO:0000313" key="2">
    <source>
        <dbReference type="EMBL" id="SEC15043.1"/>
    </source>
</evidence>
<feature type="signal peptide" evidence="1">
    <location>
        <begin position="1"/>
        <end position="20"/>
    </location>
</feature>
<organism evidence="2 3">
    <name type="scientific">Terriglobus roseus</name>
    <dbReference type="NCBI Taxonomy" id="392734"/>
    <lineage>
        <taxon>Bacteria</taxon>
        <taxon>Pseudomonadati</taxon>
        <taxon>Acidobacteriota</taxon>
        <taxon>Terriglobia</taxon>
        <taxon>Terriglobales</taxon>
        <taxon>Acidobacteriaceae</taxon>
        <taxon>Terriglobus</taxon>
    </lineage>
</organism>
<feature type="chain" id="PRO_5010267386" description="Protease inhibitor Inh" evidence="1">
    <location>
        <begin position="21"/>
        <end position="116"/>
    </location>
</feature>
<proteinExistence type="predicted"/>
<gene>
    <name evidence="2" type="ORF">SAMN05443244_2776</name>
</gene>
<accession>A0A1H4Q608</accession>
<dbReference type="AlphaFoldDB" id="A0A1H4Q608"/>
<dbReference type="EMBL" id="FNSD01000001">
    <property type="protein sequence ID" value="SEC15043.1"/>
    <property type="molecule type" value="Genomic_DNA"/>
</dbReference>
<sequence length="116" mass="12048">MTRYIAATAILASLAIPANAQERSITGQWKLQIDVAGNSAEFSCNITQYAATLKGVCAEIGELQGSVKDGVYTWGTTGGQSPLTFTGKLDADSKLAGKVVVVSYGIDGDFTASPVK</sequence>
<protein>
    <recommendedName>
        <fullName evidence="4">Protease inhibitor Inh</fullName>
    </recommendedName>
</protein>
<keyword evidence="1" id="KW-0732">Signal</keyword>